<dbReference type="FunFam" id="2.40.30.170:FF:000010">
    <property type="entry name" value="Efflux RND transporter periplasmic adaptor subunit"/>
    <property type="match status" value="1"/>
</dbReference>
<dbReference type="NCBIfam" id="TIGR01730">
    <property type="entry name" value="RND_mfp"/>
    <property type="match status" value="1"/>
</dbReference>
<dbReference type="Gene3D" id="1.10.287.470">
    <property type="entry name" value="Helix hairpin bin"/>
    <property type="match status" value="1"/>
</dbReference>
<comment type="similarity">
    <text evidence="1">Belongs to the membrane fusion protein (MFP) (TC 8.A.1) family.</text>
</comment>
<dbReference type="Pfam" id="PF25917">
    <property type="entry name" value="BSH_RND"/>
    <property type="match status" value="1"/>
</dbReference>
<sequence length="334" mass="36319">MVGQIIRHLGTVLAMVSPIAITACGEDGNARPEGADTNPERIANVVTTEVTPRSFTNYLNLVGEIRAWQRVSVTIEEVGIIERLAVEKGQEVKKGTLLARLKDDLLQATAKEAEASLNISKLNLNNQKRLFAEQAAAESAYLESQYQHDIAQARYDLATARLAKMVIRAPLSGVVDTRELEEGELATAARAFMDIVDIDRVKVVAGLPERHLRHVQINTGVTIAFPAYPDLSVEGQISFIGTTIDKDNRTVPVEIILANPEHHLKPEMAALIRVVRDHIPEAFVVPQDAVVDTDQGMMVFVAEGSIARSVPVTLGPISQDQVVVLDGIQSGMAL</sequence>
<dbReference type="GO" id="GO:1990281">
    <property type="term" value="C:efflux pump complex"/>
    <property type="evidence" value="ECO:0007669"/>
    <property type="project" value="TreeGrafter"/>
</dbReference>
<proteinExistence type="inferred from homology"/>
<evidence type="ECO:0000259" key="3">
    <source>
        <dbReference type="Pfam" id="PF25954"/>
    </source>
</evidence>
<dbReference type="EMBL" id="UINC01105289">
    <property type="protein sequence ID" value="SVC69113.1"/>
    <property type="molecule type" value="Genomic_DNA"/>
</dbReference>
<dbReference type="GO" id="GO:0015562">
    <property type="term" value="F:efflux transmembrane transporter activity"/>
    <property type="evidence" value="ECO:0007669"/>
    <property type="project" value="TreeGrafter"/>
</dbReference>
<name>A0A382P6S4_9ZZZZ</name>
<dbReference type="PANTHER" id="PTHR30469">
    <property type="entry name" value="MULTIDRUG RESISTANCE PROTEIN MDTA"/>
    <property type="match status" value="1"/>
</dbReference>
<dbReference type="PANTHER" id="PTHR30469:SF15">
    <property type="entry name" value="HLYD FAMILY OF SECRETION PROTEINS"/>
    <property type="match status" value="1"/>
</dbReference>
<dbReference type="AlphaFoldDB" id="A0A382P6S4"/>
<organism evidence="4">
    <name type="scientific">marine metagenome</name>
    <dbReference type="NCBI Taxonomy" id="408172"/>
    <lineage>
        <taxon>unclassified sequences</taxon>
        <taxon>metagenomes</taxon>
        <taxon>ecological metagenomes</taxon>
    </lineage>
</organism>
<dbReference type="Gene3D" id="2.40.50.100">
    <property type="match status" value="1"/>
</dbReference>
<reference evidence="4" key="1">
    <citation type="submission" date="2018-05" db="EMBL/GenBank/DDBJ databases">
        <authorList>
            <person name="Lanie J.A."/>
            <person name="Ng W.-L."/>
            <person name="Kazmierczak K.M."/>
            <person name="Andrzejewski T.M."/>
            <person name="Davidsen T.M."/>
            <person name="Wayne K.J."/>
            <person name="Tettelin H."/>
            <person name="Glass J.I."/>
            <person name="Rusch D."/>
            <person name="Podicherti R."/>
            <person name="Tsui H.-C.T."/>
            <person name="Winkler M.E."/>
        </authorList>
    </citation>
    <scope>NUCLEOTIDE SEQUENCE</scope>
</reference>
<accession>A0A382P6S4</accession>
<dbReference type="InterPro" id="IPR006143">
    <property type="entry name" value="RND_pump_MFP"/>
</dbReference>
<evidence type="ECO:0000259" key="2">
    <source>
        <dbReference type="Pfam" id="PF25917"/>
    </source>
</evidence>
<feature type="domain" description="Multidrug resistance protein MdtA-like barrel-sandwich hybrid" evidence="2">
    <location>
        <begin position="71"/>
        <end position="195"/>
    </location>
</feature>
<dbReference type="InterPro" id="IPR058625">
    <property type="entry name" value="MdtA-like_BSH"/>
</dbReference>
<dbReference type="PROSITE" id="PS51257">
    <property type="entry name" value="PROKAR_LIPOPROTEIN"/>
    <property type="match status" value="1"/>
</dbReference>
<feature type="non-terminal residue" evidence="4">
    <location>
        <position position="1"/>
    </location>
</feature>
<evidence type="ECO:0000313" key="4">
    <source>
        <dbReference type="EMBL" id="SVC69113.1"/>
    </source>
</evidence>
<feature type="non-terminal residue" evidence="4">
    <location>
        <position position="334"/>
    </location>
</feature>
<dbReference type="Gene3D" id="2.40.420.20">
    <property type="match status" value="1"/>
</dbReference>
<dbReference type="InterPro" id="IPR058792">
    <property type="entry name" value="Beta-barrel_RND_2"/>
</dbReference>
<protein>
    <submittedName>
        <fullName evidence="4">Uncharacterized protein</fullName>
    </submittedName>
</protein>
<evidence type="ECO:0000256" key="1">
    <source>
        <dbReference type="ARBA" id="ARBA00009477"/>
    </source>
</evidence>
<feature type="domain" description="CusB-like beta-barrel" evidence="3">
    <location>
        <begin position="203"/>
        <end position="275"/>
    </location>
</feature>
<dbReference type="Pfam" id="PF25954">
    <property type="entry name" value="Beta-barrel_RND_2"/>
    <property type="match status" value="1"/>
</dbReference>
<dbReference type="Gene3D" id="2.40.30.170">
    <property type="match status" value="1"/>
</dbReference>
<gene>
    <name evidence="4" type="ORF">METZ01_LOCUS321967</name>
</gene>
<dbReference type="SUPFAM" id="SSF111369">
    <property type="entry name" value="HlyD-like secretion proteins"/>
    <property type="match status" value="1"/>
</dbReference>